<reference evidence="1 2" key="1">
    <citation type="journal article" date="2016" name="Nat. Commun.">
        <title>Thousands of microbial genomes shed light on interconnected biogeochemical processes in an aquifer system.</title>
        <authorList>
            <person name="Anantharaman K."/>
            <person name="Brown C.T."/>
            <person name="Hug L.A."/>
            <person name="Sharon I."/>
            <person name="Castelle C.J."/>
            <person name="Probst A.J."/>
            <person name="Thomas B.C."/>
            <person name="Singh A."/>
            <person name="Wilkins M.J."/>
            <person name="Karaoz U."/>
            <person name="Brodie E.L."/>
            <person name="Williams K.H."/>
            <person name="Hubbard S.S."/>
            <person name="Banfield J.F."/>
        </authorList>
    </citation>
    <scope>NUCLEOTIDE SEQUENCE [LARGE SCALE GENOMIC DNA]</scope>
</reference>
<organism evidence="1 2">
    <name type="scientific">Candidatus Kaiserbacteria bacterium RIFCSPHIGHO2_02_FULL_49_34</name>
    <dbReference type="NCBI Taxonomy" id="1798491"/>
    <lineage>
        <taxon>Bacteria</taxon>
        <taxon>Candidatus Kaiseribacteriota</taxon>
    </lineage>
</organism>
<evidence type="ECO:0000313" key="2">
    <source>
        <dbReference type="Proteomes" id="UP000176511"/>
    </source>
</evidence>
<dbReference type="EMBL" id="MFLE01000025">
    <property type="protein sequence ID" value="OGG61216.1"/>
    <property type="molecule type" value="Genomic_DNA"/>
</dbReference>
<dbReference type="Proteomes" id="UP000176511">
    <property type="component" value="Unassembled WGS sequence"/>
</dbReference>
<proteinExistence type="predicted"/>
<dbReference type="AlphaFoldDB" id="A0A1F6DIK4"/>
<comment type="caution">
    <text evidence="1">The sequence shown here is derived from an EMBL/GenBank/DDBJ whole genome shotgun (WGS) entry which is preliminary data.</text>
</comment>
<evidence type="ECO:0008006" key="3">
    <source>
        <dbReference type="Google" id="ProtNLM"/>
    </source>
</evidence>
<name>A0A1F6DIK4_9BACT</name>
<protein>
    <recommendedName>
        <fullName evidence="3">NYN domain-containing protein</fullName>
    </recommendedName>
</protein>
<evidence type="ECO:0000313" key="1">
    <source>
        <dbReference type="EMBL" id="OGG61216.1"/>
    </source>
</evidence>
<dbReference type="STRING" id="1798491.A3C87_03660"/>
<sequence>MKLPQVIFVDAGLMFATDSHDVVEPCFLALIDMCVKAAIPLYLTGTGLECMRIPADIAERVCDVHRVKHATSALWYHLQKKHDAIARYMLYVSPHKLYRIAALNYGMTPVAVADDAVNRLGHSFETHLHTKQGCVYEDLPAFVQTLDVTLKAVADRATQKETLQYATH</sequence>
<accession>A0A1F6DIK4</accession>
<gene>
    <name evidence="1" type="ORF">A3C87_03660</name>
</gene>